<dbReference type="Gene3D" id="6.10.250.1300">
    <property type="match status" value="1"/>
</dbReference>
<dbReference type="Pfam" id="PF16751">
    <property type="entry name" value="RsdA_SigD_bd"/>
    <property type="match status" value="1"/>
</dbReference>
<dbReference type="EMBL" id="VXLC01000012">
    <property type="protein sequence ID" value="KAA8886476.1"/>
    <property type="molecule type" value="Genomic_DNA"/>
</dbReference>
<feature type="compositionally biased region" description="Pro residues" evidence="1">
    <location>
        <begin position="287"/>
        <end position="307"/>
    </location>
</feature>
<evidence type="ECO:0000313" key="5">
    <source>
        <dbReference type="Proteomes" id="UP000323876"/>
    </source>
</evidence>
<feature type="compositionally biased region" description="Polar residues" evidence="1">
    <location>
        <begin position="259"/>
        <end position="268"/>
    </location>
</feature>
<keyword evidence="2" id="KW-0812">Transmembrane</keyword>
<feature type="transmembrane region" description="Helical" evidence="2">
    <location>
        <begin position="119"/>
        <end position="138"/>
    </location>
</feature>
<evidence type="ECO:0000313" key="4">
    <source>
        <dbReference type="EMBL" id="KAA8886476.1"/>
    </source>
</evidence>
<keyword evidence="2" id="KW-0472">Membrane</keyword>
<organism evidence="4 5">
    <name type="scientific">Nocardia colli</name>
    <dbReference type="NCBI Taxonomy" id="2545717"/>
    <lineage>
        <taxon>Bacteria</taxon>
        <taxon>Bacillati</taxon>
        <taxon>Actinomycetota</taxon>
        <taxon>Actinomycetes</taxon>
        <taxon>Mycobacteriales</taxon>
        <taxon>Nocardiaceae</taxon>
        <taxon>Nocardia</taxon>
    </lineage>
</organism>
<comment type="caution">
    <text evidence="4">The sequence shown here is derived from an EMBL/GenBank/DDBJ whole genome shotgun (WGS) entry which is preliminary data.</text>
</comment>
<dbReference type="InterPro" id="IPR031928">
    <property type="entry name" value="RsdA_SigD-bd"/>
</dbReference>
<dbReference type="RefSeq" id="WP_150404217.1">
    <property type="nucleotide sequence ID" value="NZ_JBHJYQ010000013.1"/>
</dbReference>
<keyword evidence="5" id="KW-1185">Reference proteome</keyword>
<evidence type="ECO:0000256" key="2">
    <source>
        <dbReference type="SAM" id="Phobius"/>
    </source>
</evidence>
<feature type="compositionally biased region" description="Polar residues" evidence="1">
    <location>
        <begin position="231"/>
        <end position="242"/>
    </location>
</feature>
<dbReference type="Proteomes" id="UP000323876">
    <property type="component" value="Unassembled WGS sequence"/>
</dbReference>
<feature type="domain" description="Anti-sigma-D factor RsdA sigma factor binding region" evidence="3">
    <location>
        <begin position="35"/>
        <end position="80"/>
    </location>
</feature>
<feature type="compositionally biased region" description="Basic and acidic residues" evidence="1">
    <location>
        <begin position="1"/>
        <end position="14"/>
    </location>
</feature>
<protein>
    <recommendedName>
        <fullName evidence="3">Anti-sigma-D factor RsdA sigma factor binding region domain-containing protein</fullName>
    </recommendedName>
</protein>
<dbReference type="PRINTS" id="PR01217">
    <property type="entry name" value="PRICHEXTENSN"/>
</dbReference>
<keyword evidence="2" id="KW-1133">Transmembrane helix</keyword>
<feature type="region of interest" description="Disordered" evidence="1">
    <location>
        <begin position="1"/>
        <end position="33"/>
    </location>
</feature>
<accession>A0A5N0EC49</accession>
<reference evidence="4 5" key="1">
    <citation type="submission" date="2019-09" db="EMBL/GenBank/DDBJ databases">
        <authorList>
            <person name="Wang X."/>
        </authorList>
    </citation>
    <scope>NUCLEOTIDE SEQUENCE [LARGE SCALE GENOMIC DNA]</scope>
    <source>
        <strain evidence="4 5">CICC 11023</strain>
    </source>
</reference>
<dbReference type="OrthoDB" id="5191711at2"/>
<evidence type="ECO:0000256" key="1">
    <source>
        <dbReference type="SAM" id="MobiDB-lite"/>
    </source>
</evidence>
<evidence type="ECO:0000259" key="3">
    <source>
        <dbReference type="Pfam" id="PF16751"/>
    </source>
</evidence>
<dbReference type="AlphaFoldDB" id="A0A5N0EC49"/>
<gene>
    <name evidence="4" type="ORF">F3087_23645</name>
</gene>
<proteinExistence type="predicted"/>
<name>A0A5N0EC49_9NOCA</name>
<feature type="region of interest" description="Disordered" evidence="1">
    <location>
        <begin position="228"/>
        <end position="357"/>
    </location>
</feature>
<sequence length="357" mass="37466">MARDGERGRGDWKARLGSRNSGPYADASGDTGPVDIAAVRRDDALIEAIASDGPVRTDSAEEYQLATLLADWRAELIAPPMAAGPDLDEIVAAVNQEIGAARQARTGVGSTRLKLVRPLLGTAAALALVFGGMTAFSYQSEPGDPLWKVKEVVFNQAAQSTVAQRANTDLDEAGKLINQNPVQAKERLVQAKVNADQVDSPEKHDKLMTEWQRLVDQLRAAGHDDLADQLDQGTSTKPTDPSTDVSVTPKPKPPVDPTIMQTKPTQPSDKPTEPTDPTTPPTDDKPTPPTVTTPPPTVEPTTQPPATPTTVSKPTVVEPTGDNGGAPTVAPTRAPTQNNPGTTFVIPPGAGGSATPS</sequence>